<accession>X6MDK8</accession>
<evidence type="ECO:0000259" key="2">
    <source>
        <dbReference type="Pfam" id="PF01814"/>
    </source>
</evidence>
<dbReference type="EMBL" id="ASPP01022091">
    <property type="protein sequence ID" value="ETO11751.1"/>
    <property type="molecule type" value="Genomic_DNA"/>
</dbReference>
<feature type="region of interest" description="Disordered" evidence="1">
    <location>
        <begin position="1"/>
        <end position="24"/>
    </location>
</feature>
<feature type="compositionally biased region" description="Basic and acidic residues" evidence="1">
    <location>
        <begin position="1"/>
        <end position="21"/>
    </location>
</feature>
<evidence type="ECO:0000256" key="1">
    <source>
        <dbReference type="SAM" id="MobiDB-lite"/>
    </source>
</evidence>
<evidence type="ECO:0000313" key="3">
    <source>
        <dbReference type="EMBL" id="ETO11751.1"/>
    </source>
</evidence>
<dbReference type="AlphaFoldDB" id="X6MDK8"/>
<protein>
    <recommendedName>
        <fullName evidence="2">Hemerythrin-like domain-containing protein</fullName>
    </recommendedName>
</protein>
<organism evidence="3 4">
    <name type="scientific">Reticulomyxa filosa</name>
    <dbReference type="NCBI Taxonomy" id="46433"/>
    <lineage>
        <taxon>Eukaryota</taxon>
        <taxon>Sar</taxon>
        <taxon>Rhizaria</taxon>
        <taxon>Retaria</taxon>
        <taxon>Foraminifera</taxon>
        <taxon>Monothalamids</taxon>
        <taxon>Reticulomyxidae</taxon>
        <taxon>Reticulomyxa</taxon>
    </lineage>
</organism>
<dbReference type="Proteomes" id="UP000023152">
    <property type="component" value="Unassembled WGS sequence"/>
</dbReference>
<keyword evidence="4" id="KW-1185">Reference proteome</keyword>
<dbReference type="InterPro" id="IPR012312">
    <property type="entry name" value="Hemerythrin-like"/>
</dbReference>
<gene>
    <name evidence="3" type="ORF">RFI_25629</name>
</gene>
<feature type="domain" description="Hemerythrin-like" evidence="2">
    <location>
        <begin position="65"/>
        <end position="135"/>
    </location>
</feature>
<sequence length="147" mass="17002">MSDDNKGAEVEVKAEENKETPQKTVEINLTGFPKYQGPTSTIITTYSPGDLLNKWKDSAILIPHEGLRLMHQILREILHADDLSKTPWKLVVLAKMWDEWYWPVLHHHHHSEEEIYFPALKKRVEKLPGTFACLLEKGKRLNSKGIH</sequence>
<dbReference type="Pfam" id="PF01814">
    <property type="entry name" value="Hemerythrin"/>
    <property type="match status" value="1"/>
</dbReference>
<name>X6MDK8_RETFI</name>
<reference evidence="3 4" key="1">
    <citation type="journal article" date="2013" name="Curr. Biol.">
        <title>The Genome of the Foraminiferan Reticulomyxa filosa.</title>
        <authorList>
            <person name="Glockner G."/>
            <person name="Hulsmann N."/>
            <person name="Schleicher M."/>
            <person name="Noegel A.A."/>
            <person name="Eichinger L."/>
            <person name="Gallinger C."/>
            <person name="Pawlowski J."/>
            <person name="Sierra R."/>
            <person name="Euteneuer U."/>
            <person name="Pillet L."/>
            <person name="Moustafa A."/>
            <person name="Platzer M."/>
            <person name="Groth M."/>
            <person name="Szafranski K."/>
            <person name="Schliwa M."/>
        </authorList>
    </citation>
    <scope>NUCLEOTIDE SEQUENCE [LARGE SCALE GENOMIC DNA]</scope>
</reference>
<proteinExistence type="predicted"/>
<evidence type="ECO:0000313" key="4">
    <source>
        <dbReference type="Proteomes" id="UP000023152"/>
    </source>
</evidence>
<dbReference type="Gene3D" id="1.20.120.520">
    <property type="entry name" value="nmb1532 protein domain like"/>
    <property type="match status" value="1"/>
</dbReference>
<comment type="caution">
    <text evidence="3">The sequence shown here is derived from an EMBL/GenBank/DDBJ whole genome shotgun (WGS) entry which is preliminary data.</text>
</comment>